<evidence type="ECO:0000313" key="8">
    <source>
        <dbReference type="EMBL" id="KAL3715479.1"/>
    </source>
</evidence>
<evidence type="ECO:0000256" key="6">
    <source>
        <dbReference type="SAM" id="MobiDB-lite"/>
    </source>
</evidence>
<accession>A0ABD3IKK0</accession>
<feature type="transmembrane region" description="Helical" evidence="7">
    <location>
        <begin position="109"/>
        <end position="132"/>
    </location>
</feature>
<evidence type="ECO:0000313" key="9">
    <source>
        <dbReference type="Proteomes" id="UP001634007"/>
    </source>
</evidence>
<dbReference type="AlphaFoldDB" id="A0ABD3IKK0"/>
<keyword evidence="4 7" id="KW-1133">Transmembrane helix</keyword>
<feature type="transmembrane region" description="Helical" evidence="7">
    <location>
        <begin position="199"/>
        <end position="220"/>
    </location>
</feature>
<feature type="transmembrane region" description="Helical" evidence="7">
    <location>
        <begin position="502"/>
        <end position="527"/>
    </location>
</feature>
<feature type="transmembrane region" description="Helical" evidence="7">
    <location>
        <begin position="232"/>
        <end position="251"/>
    </location>
</feature>
<evidence type="ECO:0000256" key="7">
    <source>
        <dbReference type="SAM" id="Phobius"/>
    </source>
</evidence>
<evidence type="ECO:0000256" key="2">
    <source>
        <dbReference type="ARBA" id="ARBA00005982"/>
    </source>
</evidence>
<evidence type="ECO:0000256" key="4">
    <source>
        <dbReference type="ARBA" id="ARBA00022989"/>
    </source>
</evidence>
<organism evidence="8 9">
    <name type="scientific">Eucalyptus globulus</name>
    <name type="common">Tasmanian blue gum</name>
    <dbReference type="NCBI Taxonomy" id="34317"/>
    <lineage>
        <taxon>Eukaryota</taxon>
        <taxon>Viridiplantae</taxon>
        <taxon>Streptophyta</taxon>
        <taxon>Embryophyta</taxon>
        <taxon>Tracheophyta</taxon>
        <taxon>Spermatophyta</taxon>
        <taxon>Magnoliopsida</taxon>
        <taxon>eudicotyledons</taxon>
        <taxon>Gunneridae</taxon>
        <taxon>Pentapetalae</taxon>
        <taxon>rosids</taxon>
        <taxon>malvids</taxon>
        <taxon>Myrtales</taxon>
        <taxon>Myrtaceae</taxon>
        <taxon>Myrtoideae</taxon>
        <taxon>Eucalypteae</taxon>
        <taxon>Eucalyptus</taxon>
    </lineage>
</organism>
<proteinExistence type="inferred from homology"/>
<keyword evidence="3 7" id="KW-0812">Transmembrane</keyword>
<feature type="region of interest" description="Disordered" evidence="6">
    <location>
        <begin position="1"/>
        <end position="35"/>
    </location>
</feature>
<dbReference type="InterPro" id="IPR044739">
    <property type="entry name" value="NRT1/PTR"/>
</dbReference>
<dbReference type="Gene3D" id="1.20.1250.20">
    <property type="entry name" value="MFS general substrate transporter like domains"/>
    <property type="match status" value="1"/>
</dbReference>
<feature type="transmembrane region" description="Helical" evidence="7">
    <location>
        <begin position="547"/>
        <end position="572"/>
    </location>
</feature>
<comment type="subcellular location">
    <subcellularLocation>
        <location evidence="1">Membrane</location>
        <topology evidence="1">Multi-pass membrane protein</topology>
    </subcellularLocation>
</comment>
<evidence type="ECO:0000256" key="1">
    <source>
        <dbReference type="ARBA" id="ARBA00004141"/>
    </source>
</evidence>
<protein>
    <submittedName>
        <fullName evidence="8">Uncharacterized protein</fullName>
    </submittedName>
</protein>
<dbReference type="SUPFAM" id="SSF103473">
    <property type="entry name" value="MFS general substrate transporter"/>
    <property type="match status" value="1"/>
</dbReference>
<dbReference type="PANTHER" id="PTHR11654">
    <property type="entry name" value="OLIGOPEPTIDE TRANSPORTER-RELATED"/>
    <property type="match status" value="1"/>
</dbReference>
<dbReference type="InterPro" id="IPR000109">
    <property type="entry name" value="POT_fam"/>
</dbReference>
<feature type="transmembrane region" description="Helical" evidence="7">
    <location>
        <begin position="459"/>
        <end position="481"/>
    </location>
</feature>
<evidence type="ECO:0000256" key="3">
    <source>
        <dbReference type="ARBA" id="ARBA00022692"/>
    </source>
</evidence>
<feature type="transmembrane region" description="Helical" evidence="7">
    <location>
        <begin position="420"/>
        <end position="439"/>
    </location>
</feature>
<dbReference type="Pfam" id="PF00854">
    <property type="entry name" value="PTR2"/>
    <property type="match status" value="1"/>
</dbReference>
<evidence type="ECO:0000256" key="5">
    <source>
        <dbReference type="ARBA" id="ARBA00023136"/>
    </source>
</evidence>
<reference evidence="8 9" key="1">
    <citation type="submission" date="2024-11" db="EMBL/GenBank/DDBJ databases">
        <title>Chromosome-level genome assembly of Eucalyptus globulus Labill. provides insights into its genome evolution.</title>
        <authorList>
            <person name="Li X."/>
        </authorList>
    </citation>
    <scope>NUCLEOTIDE SEQUENCE [LARGE SCALE GENOMIC DNA]</scope>
    <source>
        <strain evidence="8">CL2024</strain>
        <tissue evidence="8">Fresh tender leaves</tissue>
    </source>
</reference>
<dbReference type="Proteomes" id="UP001634007">
    <property type="component" value="Unassembled WGS sequence"/>
</dbReference>
<dbReference type="GO" id="GO:0016020">
    <property type="term" value="C:membrane"/>
    <property type="evidence" value="ECO:0007669"/>
    <property type="project" value="UniProtKB-SubCell"/>
</dbReference>
<comment type="caution">
    <text evidence="8">The sequence shown here is derived from an EMBL/GenBank/DDBJ whole genome shotgun (WGS) entry which is preliminary data.</text>
</comment>
<keyword evidence="5 7" id="KW-0472">Membrane</keyword>
<feature type="transmembrane region" description="Helical" evidence="7">
    <location>
        <begin position="341"/>
        <end position="362"/>
    </location>
</feature>
<feature type="transmembrane region" description="Helical" evidence="7">
    <location>
        <begin position="152"/>
        <end position="170"/>
    </location>
</feature>
<gene>
    <name evidence="8" type="ORF">ACJRO7_007243</name>
</gene>
<name>A0ABD3IKK0_EUCGL</name>
<comment type="similarity">
    <text evidence="2">Belongs to the major facilitator superfamily. Proton-dependent oligopeptide transporter (POT/PTR) (TC 2.A.17) family.</text>
</comment>
<keyword evidence="9" id="KW-1185">Reference proteome</keyword>
<sequence length="598" mass="66395">MRAAEERGGGANGEDTYTQDGTVDRRGGPARRSKTGRWRGCSFIVAYEVFERLAYYGVASNLVLYLTKRLREGTVESANSVTNWTGIVWMTPVLGAYIGDVHLGRYKTFVIASIIYLSGMVLLTLSVSLPSLSPPSCGPGVKEEDCNLKATPFQVGFFYFALYIIALGNGGTKPNISSMGADQFDEFEPRERVQKASFFNWWMCSVFTGALFANTVMMYIQDNVGWGTGYSIQTAGLGLALLLFLGGTPFYRHKKKARSSYARLAQVVVAATKKWRVRIPDDPKELHELSIDEYASSSRLRIDSTPTLRFFDKAATKTGPTSSWTLCTVTQVEEAKQIFKMVPILIATFVPSAVFGQVTTLFIKQGTTLDRSIGQNFKMPPASLKAFIQVTLLISLVLYDRVFVPVMRRYTKHPRGITMLQRMGIGLSLFVVVMAAGSLTERRRLSVARERGTVGQHDVVPLSIFILLPQFMLMGVADAFLEAAKLEFFYDQAPEGMKSLGTSYYTTGMGIGYFLSSFLLQTVSTVTKKNGQPGWITNNLNQSHLDYYYALMAVICFVNLVYFLLVAGKYAYNVDASEYRKELAMATIDDTASQDNRG</sequence>
<dbReference type="EMBL" id="JBJKBG010000011">
    <property type="protein sequence ID" value="KAL3715479.1"/>
    <property type="molecule type" value="Genomic_DNA"/>
</dbReference>
<dbReference type="InterPro" id="IPR036259">
    <property type="entry name" value="MFS_trans_sf"/>
</dbReference>
<dbReference type="CDD" id="cd17417">
    <property type="entry name" value="MFS_NPF5"/>
    <property type="match status" value="1"/>
</dbReference>